<proteinExistence type="predicted"/>
<accession>A0A0A9GW09</accession>
<reference evidence="2" key="2">
    <citation type="journal article" date="2015" name="Data Brief">
        <title>Shoot transcriptome of the giant reed, Arundo donax.</title>
        <authorList>
            <person name="Barrero R.A."/>
            <person name="Guerrero F.D."/>
            <person name="Moolhuijzen P."/>
            <person name="Goolsby J.A."/>
            <person name="Tidwell J."/>
            <person name="Bellgard S.E."/>
            <person name="Bellgard M.I."/>
        </authorList>
    </citation>
    <scope>NUCLEOTIDE SEQUENCE</scope>
    <source>
        <tissue evidence="2">Shoot tissue taken approximately 20 cm above the soil surface</tissue>
    </source>
</reference>
<evidence type="ECO:0000313" key="2">
    <source>
        <dbReference type="EMBL" id="JAE24788.1"/>
    </source>
</evidence>
<sequence>MESTSHAWLSMTNSSITMRKEPAPPARRATKARPRHVKARPIVKKPHDLSTKEQSSNFYVDDGSSSSELLLTRKDLLFSVRFHHLLRHSARIWSEEKEEQKNQPSDDKG</sequence>
<dbReference type="EMBL" id="GBRH01173108">
    <property type="protein sequence ID" value="JAE24788.1"/>
    <property type="molecule type" value="Transcribed_RNA"/>
</dbReference>
<dbReference type="AlphaFoldDB" id="A0A0A9GW09"/>
<evidence type="ECO:0000256" key="1">
    <source>
        <dbReference type="SAM" id="MobiDB-lite"/>
    </source>
</evidence>
<feature type="compositionally biased region" description="Polar residues" evidence="1">
    <location>
        <begin position="1"/>
        <end position="17"/>
    </location>
</feature>
<feature type="compositionally biased region" description="Basic residues" evidence="1">
    <location>
        <begin position="28"/>
        <end position="44"/>
    </location>
</feature>
<protein>
    <submittedName>
        <fullName evidence="2">Uncharacterized protein</fullName>
    </submittedName>
</protein>
<organism evidence="2">
    <name type="scientific">Arundo donax</name>
    <name type="common">Giant reed</name>
    <name type="synonym">Donax arundinaceus</name>
    <dbReference type="NCBI Taxonomy" id="35708"/>
    <lineage>
        <taxon>Eukaryota</taxon>
        <taxon>Viridiplantae</taxon>
        <taxon>Streptophyta</taxon>
        <taxon>Embryophyta</taxon>
        <taxon>Tracheophyta</taxon>
        <taxon>Spermatophyta</taxon>
        <taxon>Magnoliopsida</taxon>
        <taxon>Liliopsida</taxon>
        <taxon>Poales</taxon>
        <taxon>Poaceae</taxon>
        <taxon>PACMAD clade</taxon>
        <taxon>Arundinoideae</taxon>
        <taxon>Arundineae</taxon>
        <taxon>Arundo</taxon>
    </lineage>
</organism>
<reference evidence="2" key="1">
    <citation type="submission" date="2014-09" db="EMBL/GenBank/DDBJ databases">
        <authorList>
            <person name="Magalhaes I.L.F."/>
            <person name="Oliveira U."/>
            <person name="Santos F.R."/>
            <person name="Vidigal T.H.D.A."/>
            <person name="Brescovit A.D."/>
            <person name="Santos A.J."/>
        </authorList>
    </citation>
    <scope>NUCLEOTIDE SEQUENCE</scope>
    <source>
        <tissue evidence="2">Shoot tissue taken approximately 20 cm above the soil surface</tissue>
    </source>
</reference>
<feature type="compositionally biased region" description="Polar residues" evidence="1">
    <location>
        <begin position="52"/>
        <end position="66"/>
    </location>
</feature>
<feature type="region of interest" description="Disordered" evidence="1">
    <location>
        <begin position="1"/>
        <end position="66"/>
    </location>
</feature>
<name>A0A0A9GW09_ARUDO</name>